<dbReference type="Gene3D" id="2.60.120.10">
    <property type="entry name" value="Jelly Rolls"/>
    <property type="match status" value="1"/>
</dbReference>
<dbReference type="PANTHER" id="PTHR36156">
    <property type="entry name" value="SLR2101 PROTEIN"/>
    <property type="match status" value="1"/>
</dbReference>
<dbReference type="CDD" id="cd02231">
    <property type="entry name" value="cupin_BLL6423-like"/>
    <property type="match status" value="1"/>
</dbReference>
<dbReference type="EMBL" id="MU857697">
    <property type="protein sequence ID" value="KAK4245579.1"/>
    <property type="molecule type" value="Genomic_DNA"/>
</dbReference>
<evidence type="ECO:0000313" key="2">
    <source>
        <dbReference type="Proteomes" id="UP001303647"/>
    </source>
</evidence>
<protein>
    <submittedName>
        <fullName evidence="1">Uncharacterized protein</fullName>
    </submittedName>
</protein>
<reference evidence="1" key="1">
    <citation type="journal article" date="2023" name="Mol. Phylogenet. Evol.">
        <title>Genome-scale phylogeny and comparative genomics of the fungal order Sordariales.</title>
        <authorList>
            <person name="Hensen N."/>
            <person name="Bonometti L."/>
            <person name="Westerberg I."/>
            <person name="Brannstrom I.O."/>
            <person name="Guillou S."/>
            <person name="Cros-Aarteil S."/>
            <person name="Calhoun S."/>
            <person name="Haridas S."/>
            <person name="Kuo A."/>
            <person name="Mondo S."/>
            <person name="Pangilinan J."/>
            <person name="Riley R."/>
            <person name="LaButti K."/>
            <person name="Andreopoulos B."/>
            <person name="Lipzen A."/>
            <person name="Chen C."/>
            <person name="Yan M."/>
            <person name="Daum C."/>
            <person name="Ng V."/>
            <person name="Clum A."/>
            <person name="Steindorff A."/>
            <person name="Ohm R.A."/>
            <person name="Martin F."/>
            <person name="Silar P."/>
            <person name="Natvig D.O."/>
            <person name="Lalanne C."/>
            <person name="Gautier V."/>
            <person name="Ament-Velasquez S.L."/>
            <person name="Kruys A."/>
            <person name="Hutchinson M.I."/>
            <person name="Powell A.J."/>
            <person name="Barry K."/>
            <person name="Miller A.N."/>
            <person name="Grigoriev I.V."/>
            <person name="Debuchy R."/>
            <person name="Gladieux P."/>
            <person name="Hiltunen Thoren M."/>
            <person name="Johannesson H."/>
        </authorList>
    </citation>
    <scope>NUCLEOTIDE SEQUENCE</scope>
    <source>
        <strain evidence="1">CBS 359.72</strain>
    </source>
</reference>
<name>A0AAN7CNY4_9PEZI</name>
<organism evidence="1 2">
    <name type="scientific">Corynascus novoguineensis</name>
    <dbReference type="NCBI Taxonomy" id="1126955"/>
    <lineage>
        <taxon>Eukaryota</taxon>
        <taxon>Fungi</taxon>
        <taxon>Dikarya</taxon>
        <taxon>Ascomycota</taxon>
        <taxon>Pezizomycotina</taxon>
        <taxon>Sordariomycetes</taxon>
        <taxon>Sordariomycetidae</taxon>
        <taxon>Sordariales</taxon>
        <taxon>Chaetomiaceae</taxon>
        <taxon>Corynascus</taxon>
    </lineage>
</organism>
<reference evidence="1" key="2">
    <citation type="submission" date="2023-05" db="EMBL/GenBank/DDBJ databases">
        <authorList>
            <consortium name="Lawrence Berkeley National Laboratory"/>
            <person name="Steindorff A."/>
            <person name="Hensen N."/>
            <person name="Bonometti L."/>
            <person name="Westerberg I."/>
            <person name="Brannstrom I.O."/>
            <person name="Guillou S."/>
            <person name="Cros-Aarteil S."/>
            <person name="Calhoun S."/>
            <person name="Haridas S."/>
            <person name="Kuo A."/>
            <person name="Mondo S."/>
            <person name="Pangilinan J."/>
            <person name="Riley R."/>
            <person name="Labutti K."/>
            <person name="Andreopoulos B."/>
            <person name="Lipzen A."/>
            <person name="Chen C."/>
            <person name="Yanf M."/>
            <person name="Daum C."/>
            <person name="Ng V."/>
            <person name="Clum A."/>
            <person name="Ohm R."/>
            <person name="Martin F."/>
            <person name="Silar P."/>
            <person name="Natvig D."/>
            <person name="Lalanne C."/>
            <person name="Gautier V."/>
            <person name="Ament-Velasquez S.L."/>
            <person name="Kruys A."/>
            <person name="Hutchinson M.I."/>
            <person name="Powell A.J."/>
            <person name="Barry K."/>
            <person name="Miller A.N."/>
            <person name="Grigoriev I.V."/>
            <person name="Debuchy R."/>
            <person name="Gladieux P."/>
            <person name="Thoren M.H."/>
            <person name="Johannesson H."/>
        </authorList>
    </citation>
    <scope>NUCLEOTIDE SEQUENCE</scope>
    <source>
        <strain evidence="1">CBS 359.72</strain>
    </source>
</reference>
<proteinExistence type="predicted"/>
<dbReference type="InterPro" id="IPR047142">
    <property type="entry name" value="OryJ/VirC-like"/>
</dbReference>
<dbReference type="SUPFAM" id="SSF51182">
    <property type="entry name" value="RmlC-like cupins"/>
    <property type="match status" value="1"/>
</dbReference>
<gene>
    <name evidence="1" type="ORF">C7999DRAFT_42920</name>
</gene>
<dbReference type="InterPro" id="IPR011051">
    <property type="entry name" value="RmlC_Cupin_sf"/>
</dbReference>
<accession>A0AAN7CNY4</accession>
<dbReference type="Proteomes" id="UP001303647">
    <property type="component" value="Unassembled WGS sequence"/>
</dbReference>
<sequence length="199" mass="21641">MLSYNLSAPRRITASNLPLPSPYHGDEHAEPGVEVKIDNLKVESLLDDRLMRSMVATSKEVPTTNDGHGVLPLDEAPGMGIVIPGGLNMYYIDMAPKTEGVMHRTTSTDYLVVLSGQLSLMTPSNQPYHVDSGKATYSEPVETVCHPGDVIAQRGIMHALSNRTNEWVRVLAIVLSSKSNRVPIEGTNGHKDLADAWLA</sequence>
<dbReference type="AlphaFoldDB" id="A0AAN7CNY4"/>
<dbReference type="PANTHER" id="PTHR36156:SF2">
    <property type="entry name" value="CUPIN TYPE-2 DOMAIN-CONTAINING PROTEIN"/>
    <property type="match status" value="1"/>
</dbReference>
<comment type="caution">
    <text evidence="1">The sequence shown here is derived from an EMBL/GenBank/DDBJ whole genome shotgun (WGS) entry which is preliminary data.</text>
</comment>
<dbReference type="InterPro" id="IPR014710">
    <property type="entry name" value="RmlC-like_jellyroll"/>
</dbReference>
<evidence type="ECO:0000313" key="1">
    <source>
        <dbReference type="EMBL" id="KAK4245579.1"/>
    </source>
</evidence>
<keyword evidence="2" id="KW-1185">Reference proteome</keyword>